<accession>A0A2N3KVQ6</accession>
<organism evidence="1 2">
    <name type="scientific">Thalassospira marina</name>
    <dbReference type="NCBI Taxonomy" id="2048283"/>
    <lineage>
        <taxon>Bacteria</taxon>
        <taxon>Pseudomonadati</taxon>
        <taxon>Pseudomonadota</taxon>
        <taxon>Alphaproteobacteria</taxon>
        <taxon>Rhodospirillales</taxon>
        <taxon>Thalassospiraceae</taxon>
        <taxon>Thalassospira</taxon>
    </lineage>
</organism>
<evidence type="ECO:0000313" key="1">
    <source>
        <dbReference type="EMBL" id="PKR54607.1"/>
    </source>
</evidence>
<reference evidence="1 2" key="1">
    <citation type="submission" date="2017-09" db="EMBL/GenBank/DDBJ databases">
        <title>Biodiversity and function of Thalassospira species in the particle-attached aromatic-hydrocarbon-degrading consortia from the surface seawater of the South China Sea.</title>
        <authorList>
            <person name="Dong C."/>
            <person name="Liu R."/>
            <person name="Shao Z."/>
        </authorList>
    </citation>
    <scope>NUCLEOTIDE SEQUENCE [LARGE SCALE GENOMIC DNA]</scope>
    <source>
        <strain evidence="1 2">CSC1P2</strain>
    </source>
</reference>
<dbReference type="AlphaFoldDB" id="A0A2N3KVQ6"/>
<proteinExistence type="predicted"/>
<dbReference type="Proteomes" id="UP000233597">
    <property type="component" value="Unassembled WGS sequence"/>
</dbReference>
<comment type="caution">
    <text evidence="1">The sequence shown here is derived from an EMBL/GenBank/DDBJ whole genome shotgun (WGS) entry which is preliminary data.</text>
</comment>
<name>A0A2N3KVQ6_9PROT</name>
<gene>
    <name evidence="1" type="ORF">COO20_07560</name>
</gene>
<sequence length="69" mass="7730">MACRHRFGRQTAFGRAAWKKGVFLPLMAENAPAECDFVTSCGRPGAVCDEKTVKNPHFDGLRLCFDFHI</sequence>
<evidence type="ECO:0000313" key="2">
    <source>
        <dbReference type="Proteomes" id="UP000233597"/>
    </source>
</evidence>
<protein>
    <submittedName>
        <fullName evidence="1">Uncharacterized protein</fullName>
    </submittedName>
</protein>
<dbReference type="EMBL" id="NWTK01000004">
    <property type="protein sequence ID" value="PKR54607.1"/>
    <property type="molecule type" value="Genomic_DNA"/>
</dbReference>